<reference evidence="1" key="1">
    <citation type="submission" date="2020-10" db="EMBL/GenBank/DDBJ databases">
        <authorList>
            <person name="Gilroy R."/>
        </authorList>
    </citation>
    <scope>NUCLEOTIDE SEQUENCE</scope>
    <source>
        <strain evidence="1">CHK176-6737</strain>
    </source>
</reference>
<organism evidence="1 2">
    <name type="scientific">Candidatus Scybalenecus merdavium</name>
    <dbReference type="NCBI Taxonomy" id="2840939"/>
    <lineage>
        <taxon>Bacteria</taxon>
        <taxon>Bacillati</taxon>
        <taxon>Bacillota</taxon>
        <taxon>Clostridia</taxon>
        <taxon>Eubacteriales</taxon>
        <taxon>Oscillospiraceae</taxon>
        <taxon>Oscillospiraceae incertae sedis</taxon>
        <taxon>Candidatus Scybalenecus</taxon>
    </lineage>
</organism>
<gene>
    <name evidence="1" type="primary">spoVM</name>
    <name evidence="1" type="ORF">IAD23_00510</name>
</gene>
<proteinExistence type="predicted"/>
<dbReference type="NCBIfam" id="NF033436">
    <property type="entry name" value="SpoVM_broad"/>
    <property type="match status" value="1"/>
</dbReference>
<reference evidence="1" key="2">
    <citation type="journal article" date="2021" name="PeerJ">
        <title>Extensive microbial diversity within the chicken gut microbiome revealed by metagenomics and culture.</title>
        <authorList>
            <person name="Gilroy R."/>
            <person name="Ravi A."/>
            <person name="Getino M."/>
            <person name="Pursley I."/>
            <person name="Horton D.L."/>
            <person name="Alikhan N.F."/>
            <person name="Baker D."/>
            <person name="Gharbi K."/>
            <person name="Hall N."/>
            <person name="Watson M."/>
            <person name="Adriaenssens E.M."/>
            <person name="Foster-Nyarko E."/>
            <person name="Jarju S."/>
            <person name="Secka A."/>
            <person name="Antonio M."/>
            <person name="Oren A."/>
            <person name="Chaudhuri R.R."/>
            <person name="La Ragione R."/>
            <person name="Hildebrand F."/>
            <person name="Pallen M.J."/>
        </authorList>
    </citation>
    <scope>NUCLEOTIDE SEQUENCE</scope>
    <source>
        <strain evidence="1">CHK176-6737</strain>
    </source>
</reference>
<sequence length="29" mass="3429">MKVVLIKTPKFLSVLLRVLFKIDKVQEEN</sequence>
<evidence type="ECO:0000313" key="1">
    <source>
        <dbReference type="EMBL" id="HIU68422.1"/>
    </source>
</evidence>
<accession>A0A9D1MT12</accession>
<evidence type="ECO:0000313" key="2">
    <source>
        <dbReference type="Proteomes" id="UP000824125"/>
    </source>
</evidence>
<name>A0A9D1MT12_9FIRM</name>
<protein>
    <submittedName>
        <fullName evidence="1">Stage V sporulation protein SpoVM</fullName>
    </submittedName>
</protein>
<dbReference type="AlphaFoldDB" id="A0A9D1MT12"/>
<dbReference type="Proteomes" id="UP000824125">
    <property type="component" value="Unassembled WGS sequence"/>
</dbReference>
<comment type="caution">
    <text evidence="1">The sequence shown here is derived from an EMBL/GenBank/DDBJ whole genome shotgun (WGS) entry which is preliminary data.</text>
</comment>
<dbReference type="EMBL" id="DVNM01000002">
    <property type="protein sequence ID" value="HIU68422.1"/>
    <property type="molecule type" value="Genomic_DNA"/>
</dbReference>